<dbReference type="Proteomes" id="UP000032068">
    <property type="component" value="Unassembled WGS sequence"/>
</dbReference>
<feature type="transmembrane region" description="Helical" evidence="1">
    <location>
        <begin position="65"/>
        <end position="86"/>
    </location>
</feature>
<feature type="transmembrane region" description="Helical" evidence="1">
    <location>
        <begin position="92"/>
        <end position="112"/>
    </location>
</feature>
<gene>
    <name evidence="3" type="ORF">RU08_07325</name>
</gene>
<feature type="transmembrane region" description="Helical" evidence="1">
    <location>
        <begin position="207"/>
        <end position="225"/>
    </location>
</feature>
<keyword evidence="1" id="KW-0472">Membrane</keyword>
<dbReference type="EMBL" id="JXQW01000015">
    <property type="protein sequence ID" value="KIQ02618.1"/>
    <property type="molecule type" value="Genomic_DNA"/>
</dbReference>
<dbReference type="Pfam" id="PF00892">
    <property type="entry name" value="EamA"/>
    <property type="match status" value="2"/>
</dbReference>
<dbReference type="PANTHER" id="PTHR22911:SF137">
    <property type="entry name" value="SOLUTE CARRIER FAMILY 35 MEMBER G2-RELATED"/>
    <property type="match status" value="1"/>
</dbReference>
<protein>
    <recommendedName>
        <fullName evidence="2">EamA domain-containing protein</fullName>
    </recommendedName>
</protein>
<dbReference type="PANTHER" id="PTHR22911">
    <property type="entry name" value="ACYL-MALONYL CONDENSING ENZYME-RELATED"/>
    <property type="match status" value="1"/>
</dbReference>
<keyword evidence="1" id="KW-0812">Transmembrane</keyword>
<evidence type="ECO:0000313" key="4">
    <source>
        <dbReference type="Proteomes" id="UP000032068"/>
    </source>
</evidence>
<dbReference type="GO" id="GO:0016020">
    <property type="term" value="C:membrane"/>
    <property type="evidence" value="ECO:0007669"/>
    <property type="project" value="InterPro"/>
</dbReference>
<feature type="domain" description="EamA" evidence="2">
    <location>
        <begin position="7"/>
        <end position="136"/>
    </location>
</feature>
<dbReference type="InterPro" id="IPR037185">
    <property type="entry name" value="EmrE-like"/>
</dbReference>
<sequence>MSQRIAHLQLHCAALLVGVSALFGESLNVSASMIVLGRAAFALLALSMLCLCLNLRPWRGISGGTIARLLTTGVALGGHWILFFLAVKTSGVAVATLGFASFPAFTALLERLLFGQRLGRSDRLILLLVSAGLVLVTPSFDLRDGATEGLLWGVLSGASYAAIAVANKHVSSKVDGLSSCWWQCLAISVALLPWCLWELPAIGRHDWWQLAALGVLCTALAYSLFIASLRHVHTHTAAVVIAMEPIYAIAGAWLLFGSVPSVGMVLGGLLILGAVAWAGLKSKI</sequence>
<accession>A0A0D0K2Q7</accession>
<keyword evidence="1" id="KW-1133">Transmembrane helix</keyword>
<feature type="transmembrane region" description="Helical" evidence="1">
    <location>
        <begin position="149"/>
        <end position="167"/>
    </location>
</feature>
<dbReference type="SUPFAM" id="SSF103481">
    <property type="entry name" value="Multidrug resistance efflux transporter EmrE"/>
    <property type="match status" value="2"/>
</dbReference>
<feature type="transmembrane region" description="Helical" evidence="1">
    <location>
        <begin position="237"/>
        <end position="256"/>
    </location>
</feature>
<feature type="domain" description="EamA" evidence="2">
    <location>
        <begin position="149"/>
        <end position="277"/>
    </location>
</feature>
<feature type="transmembrane region" description="Helical" evidence="1">
    <location>
        <begin position="31"/>
        <end position="53"/>
    </location>
</feature>
<name>A0A0D0K2Q7_9PSED</name>
<reference evidence="3 4" key="1">
    <citation type="submission" date="2014-12" db="EMBL/GenBank/DDBJ databases">
        <title>16Stimator: statistical estimation of ribosomal gene copy numbers from draft genome assemblies.</title>
        <authorList>
            <person name="Perisin M.A."/>
            <person name="Vetter M."/>
            <person name="Gilbert J.A."/>
            <person name="Bergelson J."/>
        </authorList>
    </citation>
    <scope>NUCLEOTIDE SEQUENCE [LARGE SCALE GENOMIC DNA]</scope>
    <source>
        <strain evidence="3 4">MEJ086</strain>
    </source>
</reference>
<comment type="caution">
    <text evidence="3">The sequence shown here is derived from an EMBL/GenBank/DDBJ whole genome shotgun (WGS) entry which is preliminary data.</text>
</comment>
<dbReference type="AlphaFoldDB" id="A0A0D0K2Q7"/>
<dbReference type="InterPro" id="IPR000620">
    <property type="entry name" value="EamA_dom"/>
</dbReference>
<feature type="transmembrane region" description="Helical" evidence="1">
    <location>
        <begin position="179"/>
        <end position="201"/>
    </location>
</feature>
<organism evidence="3 4">
    <name type="scientific">Pseudomonas fulva</name>
    <dbReference type="NCBI Taxonomy" id="47880"/>
    <lineage>
        <taxon>Bacteria</taxon>
        <taxon>Pseudomonadati</taxon>
        <taxon>Pseudomonadota</taxon>
        <taxon>Gammaproteobacteria</taxon>
        <taxon>Pseudomonadales</taxon>
        <taxon>Pseudomonadaceae</taxon>
        <taxon>Pseudomonas</taxon>
    </lineage>
</organism>
<feature type="transmembrane region" description="Helical" evidence="1">
    <location>
        <begin position="262"/>
        <end position="280"/>
    </location>
</feature>
<feature type="transmembrane region" description="Helical" evidence="1">
    <location>
        <begin position="124"/>
        <end position="143"/>
    </location>
</feature>
<evidence type="ECO:0000256" key="1">
    <source>
        <dbReference type="SAM" id="Phobius"/>
    </source>
</evidence>
<evidence type="ECO:0000313" key="3">
    <source>
        <dbReference type="EMBL" id="KIQ02618.1"/>
    </source>
</evidence>
<dbReference type="OrthoDB" id="9150437at2"/>
<proteinExistence type="predicted"/>
<evidence type="ECO:0000259" key="2">
    <source>
        <dbReference type="Pfam" id="PF00892"/>
    </source>
</evidence>
<dbReference type="RefSeq" id="WP_042553136.1">
    <property type="nucleotide sequence ID" value="NZ_JXQW01000015.1"/>
</dbReference>